<evidence type="ECO:0000313" key="4">
    <source>
        <dbReference type="Proteomes" id="UP000202440"/>
    </source>
</evidence>
<dbReference type="KEGG" id="bsan:CHH28_01610"/>
<evidence type="ECO:0000256" key="1">
    <source>
        <dbReference type="SAM" id="MobiDB-lite"/>
    </source>
</evidence>
<feature type="compositionally biased region" description="Basic and acidic residues" evidence="1">
    <location>
        <begin position="104"/>
        <end position="116"/>
    </location>
</feature>
<dbReference type="NCBIfam" id="NF009316">
    <property type="entry name" value="PRK12674.1-5"/>
    <property type="match status" value="1"/>
</dbReference>
<dbReference type="PANTHER" id="PTHR34703">
    <property type="entry name" value="ANTIPORTER SUBUNIT MNHG2-RELATED"/>
    <property type="match status" value="1"/>
</dbReference>
<keyword evidence="2" id="KW-1133">Transmembrane helix</keyword>
<name>A0A222FG31_9GAMM</name>
<proteinExistence type="predicted"/>
<dbReference type="EMBL" id="CP022530">
    <property type="protein sequence ID" value="ASP37454.1"/>
    <property type="molecule type" value="Genomic_DNA"/>
</dbReference>
<protein>
    <submittedName>
        <fullName evidence="3">Na+/H+ antiporter subunit G</fullName>
    </submittedName>
</protein>
<organism evidence="3 4">
    <name type="scientific">Bacterioplanes sanyensis</name>
    <dbReference type="NCBI Taxonomy" id="1249553"/>
    <lineage>
        <taxon>Bacteria</taxon>
        <taxon>Pseudomonadati</taxon>
        <taxon>Pseudomonadota</taxon>
        <taxon>Gammaproteobacteria</taxon>
        <taxon>Oceanospirillales</taxon>
        <taxon>Oceanospirillaceae</taxon>
        <taxon>Bacterioplanes</taxon>
    </lineage>
</organism>
<dbReference type="GO" id="GO:0015385">
    <property type="term" value="F:sodium:proton antiporter activity"/>
    <property type="evidence" value="ECO:0007669"/>
    <property type="project" value="TreeGrafter"/>
</dbReference>
<dbReference type="InterPro" id="IPR005133">
    <property type="entry name" value="PhaG_MnhG_YufB"/>
</dbReference>
<gene>
    <name evidence="3" type="ORF">CHH28_01610</name>
</gene>
<feature type="transmembrane region" description="Helical" evidence="2">
    <location>
        <begin position="6"/>
        <end position="31"/>
    </location>
</feature>
<feature type="transmembrane region" description="Helical" evidence="2">
    <location>
        <begin position="68"/>
        <end position="89"/>
    </location>
</feature>
<dbReference type="Proteomes" id="UP000202440">
    <property type="component" value="Chromosome"/>
</dbReference>
<dbReference type="PANTHER" id="PTHR34703:SF1">
    <property type="entry name" value="ANTIPORTER SUBUNIT MNHG2-RELATED"/>
    <property type="match status" value="1"/>
</dbReference>
<feature type="region of interest" description="Disordered" evidence="1">
    <location>
        <begin position="100"/>
        <end position="130"/>
    </location>
</feature>
<keyword evidence="4" id="KW-1185">Reference proteome</keyword>
<evidence type="ECO:0000256" key="2">
    <source>
        <dbReference type="SAM" id="Phobius"/>
    </source>
</evidence>
<dbReference type="RefSeq" id="WP_094058672.1">
    <property type="nucleotide sequence ID" value="NZ_CP022530.1"/>
</dbReference>
<dbReference type="Pfam" id="PF03334">
    <property type="entry name" value="PhaG_MnhG_YufB"/>
    <property type="match status" value="1"/>
</dbReference>
<keyword evidence="2" id="KW-0812">Transmembrane</keyword>
<reference evidence="3 4" key="1">
    <citation type="submission" date="2017-07" db="EMBL/GenBank/DDBJ databases">
        <title>Annotated genome sequence of Bacterioplanes sanyensis isolated from Red Sea.</title>
        <authorList>
            <person name="Rehman Z.U."/>
        </authorList>
    </citation>
    <scope>NUCLEOTIDE SEQUENCE [LARGE SCALE GENOMIC DNA]</scope>
    <source>
        <strain evidence="3 4">NV9</strain>
    </source>
</reference>
<evidence type="ECO:0000313" key="3">
    <source>
        <dbReference type="EMBL" id="ASP37454.1"/>
    </source>
</evidence>
<accession>A0A222FG31</accession>
<sequence length="130" mass="14045">MAEWIEILVSALLIIGGIFVLIGSIGLVKLPDFFTRLHAPTKATTLGIGSVLLASMVVHTLHEGSVSIHELVISLFLFITAPISAHMLAKAALHRQVEHLQGSDARDHRERAERQLPGDAPLENDAEASN</sequence>
<dbReference type="NCBIfam" id="NF009314">
    <property type="entry name" value="PRK12674.1-2"/>
    <property type="match status" value="1"/>
</dbReference>
<dbReference type="NCBIfam" id="TIGR01300">
    <property type="entry name" value="CPA3_mnhG_phaG"/>
    <property type="match status" value="1"/>
</dbReference>
<dbReference type="AlphaFoldDB" id="A0A222FG31"/>
<keyword evidence="2" id="KW-0472">Membrane</keyword>
<dbReference type="OrthoDB" id="9813804at2"/>